<dbReference type="Proteomes" id="UP000663840">
    <property type="component" value="Unassembled WGS sequence"/>
</dbReference>
<accession>A0A8H3AAZ7</accession>
<sequence>MVWSKIAQVFSFGSQWEDNAIRLVQGNDASVMLKRVEGILEDSMRLLASHERLLAQGEFNSFSVKHRNLLLRVIEIKHDLRDDQARGLLSANTAGHRTFRIDQQVSLLYKQAQIYQRDVMTASRRAQVMEESVIGEVDSSGQLGSSETSEATGPGATWYSVVVPSTRSSKDSLTSSTTGSETSTLVDLQPYLAIAHVRPSQSDPSGSAKPADDDSYREIILLESEEKTIIMINPNRRHLSKELDPSDETSLLEMSRAGEALLRTTDPHKLQGYEVIGAQQETSWVDSFVNTLSRLGVGIGADMM</sequence>
<feature type="region of interest" description="Disordered" evidence="1">
    <location>
        <begin position="135"/>
        <end position="157"/>
    </location>
</feature>
<evidence type="ECO:0000313" key="2">
    <source>
        <dbReference type="EMBL" id="CAE6412362.1"/>
    </source>
</evidence>
<gene>
    <name evidence="2" type="ORF">RDB_LOCUS45707</name>
</gene>
<dbReference type="EMBL" id="CAJMWR010001029">
    <property type="protein sequence ID" value="CAE6412362.1"/>
    <property type="molecule type" value="Genomic_DNA"/>
</dbReference>
<evidence type="ECO:0000256" key="1">
    <source>
        <dbReference type="SAM" id="MobiDB-lite"/>
    </source>
</evidence>
<proteinExistence type="predicted"/>
<name>A0A8H3AAZ7_9AGAM</name>
<comment type="caution">
    <text evidence="2">The sequence shown here is derived from an EMBL/GenBank/DDBJ whole genome shotgun (WGS) entry which is preliminary data.</text>
</comment>
<organism evidence="2 3">
    <name type="scientific">Rhizoctonia solani</name>
    <dbReference type="NCBI Taxonomy" id="456999"/>
    <lineage>
        <taxon>Eukaryota</taxon>
        <taxon>Fungi</taxon>
        <taxon>Dikarya</taxon>
        <taxon>Basidiomycota</taxon>
        <taxon>Agaricomycotina</taxon>
        <taxon>Agaricomycetes</taxon>
        <taxon>Cantharellales</taxon>
        <taxon>Ceratobasidiaceae</taxon>
        <taxon>Rhizoctonia</taxon>
    </lineage>
</organism>
<feature type="compositionally biased region" description="Polar residues" evidence="1">
    <location>
        <begin position="139"/>
        <end position="151"/>
    </location>
</feature>
<protein>
    <submittedName>
        <fullName evidence="2">Uncharacterized protein</fullName>
    </submittedName>
</protein>
<dbReference type="AlphaFoldDB" id="A0A8H3AAZ7"/>
<reference evidence="2" key="1">
    <citation type="submission" date="2021-01" db="EMBL/GenBank/DDBJ databases">
        <authorList>
            <person name="Kaushik A."/>
        </authorList>
    </citation>
    <scope>NUCLEOTIDE SEQUENCE</scope>
    <source>
        <strain evidence="2">AG1-1A</strain>
    </source>
</reference>
<evidence type="ECO:0000313" key="3">
    <source>
        <dbReference type="Proteomes" id="UP000663840"/>
    </source>
</evidence>